<comment type="caution">
    <text evidence="4">The sequence shown here is derived from an EMBL/GenBank/DDBJ whole genome shotgun (WGS) entry which is preliminary data.</text>
</comment>
<reference evidence="4 5" key="1">
    <citation type="submission" date="2020-07" db="EMBL/GenBank/DDBJ databases">
        <title>Sequencing the genomes of 1000 actinobacteria strains.</title>
        <authorList>
            <person name="Klenk H.-P."/>
        </authorList>
    </citation>
    <scope>NUCLEOTIDE SEQUENCE [LARGE SCALE GENOMIC DNA]</scope>
    <source>
        <strain evidence="4 5">DSM 45876</strain>
    </source>
</reference>
<dbReference type="Proteomes" id="UP000523545">
    <property type="component" value="Unassembled WGS sequence"/>
</dbReference>
<feature type="domain" description="Golvesin/Xly CBD-like" evidence="3">
    <location>
        <begin position="126"/>
        <end position="227"/>
    </location>
</feature>
<feature type="transmembrane region" description="Helical" evidence="2">
    <location>
        <begin position="53"/>
        <end position="74"/>
    </location>
</feature>
<dbReference type="InterPro" id="IPR033803">
    <property type="entry name" value="CBD-like_Golvesin-Xly"/>
</dbReference>
<evidence type="ECO:0000256" key="2">
    <source>
        <dbReference type="SAM" id="Phobius"/>
    </source>
</evidence>
<dbReference type="AlphaFoldDB" id="A0A7Z0BE53"/>
<protein>
    <recommendedName>
        <fullName evidence="3">Golvesin/Xly CBD-like domain-containing protein</fullName>
    </recommendedName>
</protein>
<keyword evidence="2" id="KW-0812">Transmembrane</keyword>
<keyword evidence="2" id="KW-1133">Transmembrane helix</keyword>
<evidence type="ECO:0000313" key="4">
    <source>
        <dbReference type="EMBL" id="NYH42012.1"/>
    </source>
</evidence>
<organism evidence="4 5">
    <name type="scientific">Micromonospora jinlongensis</name>
    <dbReference type="NCBI Taxonomy" id="1287877"/>
    <lineage>
        <taxon>Bacteria</taxon>
        <taxon>Bacillati</taxon>
        <taxon>Actinomycetota</taxon>
        <taxon>Actinomycetes</taxon>
        <taxon>Micromonosporales</taxon>
        <taxon>Micromonosporaceae</taxon>
        <taxon>Micromonospora</taxon>
    </lineage>
</organism>
<name>A0A7Z0BE53_9ACTN</name>
<keyword evidence="2" id="KW-0472">Membrane</keyword>
<feature type="region of interest" description="Disordered" evidence="1">
    <location>
        <begin position="1"/>
        <end position="23"/>
    </location>
</feature>
<gene>
    <name evidence="4" type="ORF">HNR22_001739</name>
</gene>
<dbReference type="Pfam" id="PF25275">
    <property type="entry name" value="Golvesin_C"/>
    <property type="match status" value="1"/>
</dbReference>
<proteinExistence type="predicted"/>
<evidence type="ECO:0000313" key="5">
    <source>
        <dbReference type="Proteomes" id="UP000523545"/>
    </source>
</evidence>
<accession>A0A7Z0BE53</accession>
<dbReference type="EMBL" id="JACCHK010000001">
    <property type="protein sequence ID" value="NYH42012.1"/>
    <property type="molecule type" value="Genomic_DNA"/>
</dbReference>
<keyword evidence="5" id="KW-1185">Reference proteome</keyword>
<evidence type="ECO:0000256" key="1">
    <source>
        <dbReference type="SAM" id="MobiDB-lite"/>
    </source>
</evidence>
<evidence type="ECO:0000259" key="3">
    <source>
        <dbReference type="Pfam" id="PF25275"/>
    </source>
</evidence>
<dbReference type="RefSeq" id="WP_179779908.1">
    <property type="nucleotide sequence ID" value="NZ_JACCHK010000001.1"/>
</dbReference>
<sequence length="257" mass="27305">MTGATRTEHPAGPDVEHRASEELSRRSQFVRAFVEHAAERPASERMTVRLPTLITVTALVAVGAVVVGVFWNLVKPMSPAQKAAFKGKAPASSAPPVAGFTAVAGWDCEARADRGFDAQGRTAQWRTIGTGGWKQDGCRGTFGTLPLPTEERTQAQTSTWSFSTGERITSCQVSVYVPAVSGTTLADGVKYTITTGTSGTPYANFTVDQHKAAGTWVGVGTYPVHRNEIAVRLDAKDASGARQARIVLAQVRVNCAS</sequence>